<dbReference type="Proteomes" id="UP001311915">
    <property type="component" value="Unassembled WGS sequence"/>
</dbReference>
<evidence type="ECO:0000259" key="1">
    <source>
        <dbReference type="Pfam" id="PF13456"/>
    </source>
</evidence>
<dbReference type="PANTHER" id="PTHR47723:SF24">
    <property type="entry name" value="RNASE H TYPE-1 DOMAIN-CONTAINING PROTEIN"/>
    <property type="match status" value="1"/>
</dbReference>
<dbReference type="AlphaFoldDB" id="A0AAV9M4N9"/>
<sequence length="125" mass="14846">METKSLALLEAVHYCQEEDLKEAIIETDSLCLKKMVEREWRVSWDLVERIEEIRKVIQSINASITHTFREGNFMADSLVNEVVESQETKYYQFFQELPSITRKYLNIDKAHIPNIRVKTRKINIQ</sequence>
<dbReference type="Pfam" id="PF13456">
    <property type="entry name" value="RVT_3"/>
    <property type="match status" value="1"/>
</dbReference>
<evidence type="ECO:0000313" key="3">
    <source>
        <dbReference type="Proteomes" id="UP001311915"/>
    </source>
</evidence>
<dbReference type="InterPro" id="IPR002156">
    <property type="entry name" value="RNaseH_domain"/>
</dbReference>
<reference evidence="2 3" key="1">
    <citation type="submission" date="2023-10" db="EMBL/GenBank/DDBJ databases">
        <title>Genome-Wide Identification Analysis in wild type Solanum Pinnatisectum Reveals Some Genes Defensing Phytophthora Infestans.</title>
        <authorList>
            <person name="Sun C."/>
        </authorList>
    </citation>
    <scope>NUCLEOTIDE SEQUENCE [LARGE SCALE GENOMIC DNA]</scope>
    <source>
        <strain evidence="2">LQN</strain>
        <tissue evidence="2">Leaf</tissue>
    </source>
</reference>
<proteinExistence type="predicted"/>
<gene>
    <name evidence="2" type="ORF">R3W88_024928</name>
</gene>
<organism evidence="2 3">
    <name type="scientific">Solanum pinnatisectum</name>
    <name type="common">tansyleaf nightshade</name>
    <dbReference type="NCBI Taxonomy" id="50273"/>
    <lineage>
        <taxon>Eukaryota</taxon>
        <taxon>Viridiplantae</taxon>
        <taxon>Streptophyta</taxon>
        <taxon>Embryophyta</taxon>
        <taxon>Tracheophyta</taxon>
        <taxon>Spermatophyta</taxon>
        <taxon>Magnoliopsida</taxon>
        <taxon>eudicotyledons</taxon>
        <taxon>Gunneridae</taxon>
        <taxon>Pentapetalae</taxon>
        <taxon>asterids</taxon>
        <taxon>lamiids</taxon>
        <taxon>Solanales</taxon>
        <taxon>Solanaceae</taxon>
        <taxon>Solanoideae</taxon>
        <taxon>Solaneae</taxon>
        <taxon>Solanum</taxon>
    </lineage>
</organism>
<dbReference type="SUPFAM" id="SSF53098">
    <property type="entry name" value="Ribonuclease H-like"/>
    <property type="match status" value="1"/>
</dbReference>
<evidence type="ECO:0000313" key="2">
    <source>
        <dbReference type="EMBL" id="KAK4731940.1"/>
    </source>
</evidence>
<protein>
    <recommendedName>
        <fullName evidence="1">RNase H type-1 domain-containing protein</fullName>
    </recommendedName>
</protein>
<dbReference type="GO" id="GO:0004523">
    <property type="term" value="F:RNA-DNA hybrid ribonuclease activity"/>
    <property type="evidence" value="ECO:0007669"/>
    <property type="project" value="InterPro"/>
</dbReference>
<dbReference type="CDD" id="cd06222">
    <property type="entry name" value="RNase_H_like"/>
    <property type="match status" value="1"/>
</dbReference>
<dbReference type="Gene3D" id="3.30.420.10">
    <property type="entry name" value="Ribonuclease H-like superfamily/Ribonuclease H"/>
    <property type="match status" value="1"/>
</dbReference>
<dbReference type="GO" id="GO:0003676">
    <property type="term" value="F:nucleic acid binding"/>
    <property type="evidence" value="ECO:0007669"/>
    <property type="project" value="InterPro"/>
</dbReference>
<dbReference type="InterPro" id="IPR036397">
    <property type="entry name" value="RNaseH_sf"/>
</dbReference>
<dbReference type="EMBL" id="JAWPEI010000003">
    <property type="protein sequence ID" value="KAK4731940.1"/>
    <property type="molecule type" value="Genomic_DNA"/>
</dbReference>
<name>A0AAV9M4N9_9SOLN</name>
<dbReference type="InterPro" id="IPR053151">
    <property type="entry name" value="RNase_H-like"/>
</dbReference>
<comment type="caution">
    <text evidence="2">The sequence shown here is derived from an EMBL/GenBank/DDBJ whole genome shotgun (WGS) entry which is preliminary data.</text>
</comment>
<keyword evidence="3" id="KW-1185">Reference proteome</keyword>
<dbReference type="InterPro" id="IPR012337">
    <property type="entry name" value="RNaseH-like_sf"/>
</dbReference>
<dbReference type="InterPro" id="IPR044730">
    <property type="entry name" value="RNase_H-like_dom_plant"/>
</dbReference>
<feature type="domain" description="RNase H type-1" evidence="1">
    <location>
        <begin position="6"/>
        <end position="81"/>
    </location>
</feature>
<accession>A0AAV9M4N9</accession>
<dbReference type="PANTHER" id="PTHR47723">
    <property type="entry name" value="OS05G0353850 PROTEIN"/>
    <property type="match status" value="1"/>
</dbReference>